<name>A0A4C1VWF0_EUMVA</name>
<evidence type="ECO:0000313" key="1">
    <source>
        <dbReference type="EMBL" id="GBP43576.1"/>
    </source>
</evidence>
<sequence length="126" mass="14239">MKPGYEPWAHTCTCARSRVQKKTTPMHRNAKLHGYASLIKMYATHMCNGCTIYKMQLECCIRHHIISSEGHGIFFQTHPTTSPLRAITRRRHPMPIGHDRRSPQSSNLLGLRTTANQQVASGVFGP</sequence>
<dbReference type="EMBL" id="BGZK01000438">
    <property type="protein sequence ID" value="GBP43576.1"/>
    <property type="molecule type" value="Genomic_DNA"/>
</dbReference>
<protein>
    <submittedName>
        <fullName evidence="1">Uncharacterized protein</fullName>
    </submittedName>
</protein>
<proteinExistence type="predicted"/>
<accession>A0A4C1VWF0</accession>
<evidence type="ECO:0000313" key="2">
    <source>
        <dbReference type="Proteomes" id="UP000299102"/>
    </source>
</evidence>
<keyword evidence="2" id="KW-1185">Reference proteome</keyword>
<comment type="caution">
    <text evidence="1">The sequence shown here is derived from an EMBL/GenBank/DDBJ whole genome shotgun (WGS) entry which is preliminary data.</text>
</comment>
<gene>
    <name evidence="1" type="ORF">EVAR_87493_1</name>
</gene>
<organism evidence="1 2">
    <name type="scientific">Eumeta variegata</name>
    <name type="common">Bagworm moth</name>
    <name type="synonym">Eumeta japonica</name>
    <dbReference type="NCBI Taxonomy" id="151549"/>
    <lineage>
        <taxon>Eukaryota</taxon>
        <taxon>Metazoa</taxon>
        <taxon>Ecdysozoa</taxon>
        <taxon>Arthropoda</taxon>
        <taxon>Hexapoda</taxon>
        <taxon>Insecta</taxon>
        <taxon>Pterygota</taxon>
        <taxon>Neoptera</taxon>
        <taxon>Endopterygota</taxon>
        <taxon>Lepidoptera</taxon>
        <taxon>Glossata</taxon>
        <taxon>Ditrysia</taxon>
        <taxon>Tineoidea</taxon>
        <taxon>Psychidae</taxon>
        <taxon>Oiketicinae</taxon>
        <taxon>Eumeta</taxon>
    </lineage>
</organism>
<reference evidence="1 2" key="1">
    <citation type="journal article" date="2019" name="Commun. Biol.">
        <title>The bagworm genome reveals a unique fibroin gene that provides high tensile strength.</title>
        <authorList>
            <person name="Kono N."/>
            <person name="Nakamura H."/>
            <person name="Ohtoshi R."/>
            <person name="Tomita M."/>
            <person name="Numata K."/>
            <person name="Arakawa K."/>
        </authorList>
    </citation>
    <scope>NUCLEOTIDE SEQUENCE [LARGE SCALE GENOMIC DNA]</scope>
</reference>
<dbReference type="AlphaFoldDB" id="A0A4C1VWF0"/>
<dbReference type="Proteomes" id="UP000299102">
    <property type="component" value="Unassembled WGS sequence"/>
</dbReference>